<organism evidence="1 2">
    <name type="scientific">Microthlaspi erraticum</name>
    <dbReference type="NCBI Taxonomy" id="1685480"/>
    <lineage>
        <taxon>Eukaryota</taxon>
        <taxon>Viridiplantae</taxon>
        <taxon>Streptophyta</taxon>
        <taxon>Embryophyta</taxon>
        <taxon>Tracheophyta</taxon>
        <taxon>Spermatophyta</taxon>
        <taxon>Magnoliopsida</taxon>
        <taxon>eudicotyledons</taxon>
        <taxon>Gunneridae</taxon>
        <taxon>Pentapetalae</taxon>
        <taxon>rosids</taxon>
        <taxon>malvids</taxon>
        <taxon>Brassicales</taxon>
        <taxon>Brassicaceae</taxon>
        <taxon>Coluteocarpeae</taxon>
        <taxon>Microthlaspi</taxon>
    </lineage>
</organism>
<evidence type="ECO:0000313" key="1">
    <source>
        <dbReference type="EMBL" id="CAA7043505.1"/>
    </source>
</evidence>
<accession>A0A6D2K5Y0</accession>
<proteinExistence type="predicted"/>
<evidence type="ECO:0000313" key="2">
    <source>
        <dbReference type="Proteomes" id="UP000467841"/>
    </source>
</evidence>
<dbReference type="EMBL" id="CACVBM020001281">
    <property type="protein sequence ID" value="CAA7043505.1"/>
    <property type="molecule type" value="Genomic_DNA"/>
</dbReference>
<dbReference type="AlphaFoldDB" id="A0A6D2K5Y0"/>
<protein>
    <submittedName>
        <fullName evidence="1">Uncharacterized protein</fullName>
    </submittedName>
</protein>
<comment type="caution">
    <text evidence="1">The sequence shown here is derived from an EMBL/GenBank/DDBJ whole genome shotgun (WGS) entry which is preliminary data.</text>
</comment>
<name>A0A6D2K5Y0_9BRAS</name>
<keyword evidence="2" id="KW-1185">Reference proteome</keyword>
<sequence length="147" mass="17369">MLEKKRRNLQKRNFRRIVSRNLSHHSPPLHSLLCSNPTSSKASLALRSRKIGQYVMLWLKSDLDLLWREDKWLTSATDGGLRWMRKDGGGREISRRCGRPPTETRTRFFGEAREGGDRSDGRQSRRRRLISKLRRRLLETRAMERVN</sequence>
<gene>
    <name evidence="1" type="ORF">MERR_LOCUS30740</name>
</gene>
<reference evidence="1" key="1">
    <citation type="submission" date="2020-01" db="EMBL/GenBank/DDBJ databases">
        <authorList>
            <person name="Mishra B."/>
        </authorList>
    </citation>
    <scope>NUCLEOTIDE SEQUENCE [LARGE SCALE GENOMIC DNA]</scope>
</reference>
<dbReference type="Proteomes" id="UP000467841">
    <property type="component" value="Unassembled WGS sequence"/>
</dbReference>